<evidence type="ECO:0000313" key="2">
    <source>
        <dbReference type="Proteomes" id="UP001445472"/>
    </source>
</evidence>
<name>A0ABV1V1W6_9ACTN</name>
<comment type="caution">
    <text evidence="1">The sequence shown here is derived from an EMBL/GenBank/DDBJ whole genome shotgun (WGS) entry which is preliminary data.</text>
</comment>
<gene>
    <name evidence="1" type="ORF">ABT276_27460</name>
</gene>
<protein>
    <submittedName>
        <fullName evidence="1">Uncharacterized protein</fullName>
    </submittedName>
</protein>
<evidence type="ECO:0000313" key="1">
    <source>
        <dbReference type="EMBL" id="MER6617035.1"/>
    </source>
</evidence>
<dbReference type="EMBL" id="JBEPBX010000031">
    <property type="protein sequence ID" value="MER6617035.1"/>
    <property type="molecule type" value="Genomic_DNA"/>
</dbReference>
<accession>A0ABV1V1W6</accession>
<keyword evidence="2" id="KW-1185">Reference proteome</keyword>
<sequence length="170" mass="18113">MLERVPLPLLNPGEPWADRIRADLLVLGDPWPALVAHLHAAPAAPTRRWDKAARGLLDGIDAETVRRTVTPWAALAAEGGRAEGGGHDPCDVTAVRGLAWLLSLLPPHPESARTLGTLVERPPVKAVVADAAVRALARLEGGAGHAELSRLADRVSHTVTLRRIRRALAP</sequence>
<reference evidence="1 2" key="1">
    <citation type="submission" date="2024-06" db="EMBL/GenBank/DDBJ databases">
        <title>The Natural Products Discovery Center: Release of the First 8490 Sequenced Strains for Exploring Actinobacteria Biosynthetic Diversity.</title>
        <authorList>
            <person name="Kalkreuter E."/>
            <person name="Kautsar S.A."/>
            <person name="Yang D."/>
            <person name="Bader C.D."/>
            <person name="Teijaro C.N."/>
            <person name="Fluegel L."/>
            <person name="Davis C.M."/>
            <person name="Simpson J.R."/>
            <person name="Lauterbach L."/>
            <person name="Steele A.D."/>
            <person name="Gui C."/>
            <person name="Meng S."/>
            <person name="Li G."/>
            <person name="Viehrig K."/>
            <person name="Ye F."/>
            <person name="Su P."/>
            <person name="Kiefer A.F."/>
            <person name="Nichols A."/>
            <person name="Cepeda A.J."/>
            <person name="Yan W."/>
            <person name="Fan B."/>
            <person name="Jiang Y."/>
            <person name="Adhikari A."/>
            <person name="Zheng C.-J."/>
            <person name="Schuster L."/>
            <person name="Cowan T.M."/>
            <person name="Smanski M.J."/>
            <person name="Chevrette M.G."/>
            <person name="De Carvalho L.P.S."/>
            <person name="Shen B."/>
        </authorList>
    </citation>
    <scope>NUCLEOTIDE SEQUENCE [LARGE SCALE GENOMIC DNA]</scope>
    <source>
        <strain evidence="1 2">NPDC000837</strain>
    </source>
</reference>
<dbReference type="RefSeq" id="WP_351978232.1">
    <property type="nucleotide sequence ID" value="NZ_JBEPBX010000031.1"/>
</dbReference>
<proteinExistence type="predicted"/>
<organism evidence="1 2">
    <name type="scientific">Streptomyces xantholiticus</name>
    <dbReference type="NCBI Taxonomy" id="68285"/>
    <lineage>
        <taxon>Bacteria</taxon>
        <taxon>Bacillati</taxon>
        <taxon>Actinomycetota</taxon>
        <taxon>Actinomycetes</taxon>
        <taxon>Kitasatosporales</taxon>
        <taxon>Streptomycetaceae</taxon>
        <taxon>Streptomyces</taxon>
    </lineage>
</organism>
<dbReference type="Proteomes" id="UP001445472">
    <property type="component" value="Unassembled WGS sequence"/>
</dbReference>